<dbReference type="Pfam" id="PF00679">
    <property type="entry name" value="EFG_C"/>
    <property type="match status" value="1"/>
</dbReference>
<dbReference type="FunFam" id="3.30.70.240:FF:000001">
    <property type="entry name" value="Elongation factor G"/>
    <property type="match status" value="1"/>
</dbReference>
<protein>
    <recommendedName>
        <fullName evidence="9">Elongation factor G</fullName>
    </recommendedName>
</protein>
<dbReference type="Pfam" id="PF03764">
    <property type="entry name" value="EFG_IV"/>
    <property type="match status" value="1"/>
</dbReference>
<dbReference type="InterPro" id="IPR005517">
    <property type="entry name" value="Transl_elong_EFG/EF2_IV"/>
</dbReference>
<dbReference type="EMBL" id="MGDD01000022">
    <property type="protein sequence ID" value="OGL49167.1"/>
    <property type="molecule type" value="Genomic_DNA"/>
</dbReference>
<dbReference type="SMART" id="SM00889">
    <property type="entry name" value="EFG_IV"/>
    <property type="match status" value="1"/>
</dbReference>
<evidence type="ECO:0008006" key="9">
    <source>
        <dbReference type="Google" id="ProtNLM"/>
    </source>
</evidence>
<sequence length="234" mass="26001">MGELHLDILVDRLFREFKVEAKVGKPQVSYRETVSQKVESIEESIRQVGNQRFYAKVSLIIEPNSKGGGFQFESEVPESKLPANLINAVQSSIQDSLSGGILMGYPIIDIKVRLLSVSHDAENISDTDFKIAAAKAFFAGCKKAKPTLLEPIMKVEIITPKEYVGEVINNLNLRRGVLEEIQSRKTIQVIHGVAPLKEMFGYATDLRSLTQGRGTFTMQLSHYEKVVENSSTTG</sequence>
<dbReference type="CDD" id="cd03713">
    <property type="entry name" value="EFG_mtEFG_C"/>
    <property type="match status" value="1"/>
</dbReference>
<dbReference type="InterPro" id="IPR000640">
    <property type="entry name" value="EFG_V-like"/>
</dbReference>
<evidence type="ECO:0000313" key="8">
    <source>
        <dbReference type="Proteomes" id="UP000179266"/>
    </source>
</evidence>
<dbReference type="GO" id="GO:0003746">
    <property type="term" value="F:translation elongation factor activity"/>
    <property type="evidence" value="ECO:0007669"/>
    <property type="project" value="UniProtKB-KW"/>
</dbReference>
<dbReference type="AlphaFoldDB" id="A0A1F7S7S2"/>
<feature type="domain" description="Translation elongation factor EFG/EF2" evidence="6">
    <location>
        <begin position="27"/>
        <end position="145"/>
    </location>
</feature>
<keyword evidence="1" id="KW-0547">Nucleotide-binding</keyword>
<gene>
    <name evidence="7" type="ORF">A2161_13885</name>
</gene>
<dbReference type="PANTHER" id="PTHR43261">
    <property type="entry name" value="TRANSLATION ELONGATION FACTOR G-RELATED"/>
    <property type="match status" value="1"/>
</dbReference>
<evidence type="ECO:0000256" key="4">
    <source>
        <dbReference type="ARBA" id="ARBA00023134"/>
    </source>
</evidence>
<dbReference type="CDD" id="cd01680">
    <property type="entry name" value="EFG_like_IV"/>
    <property type="match status" value="1"/>
</dbReference>
<dbReference type="GO" id="GO:0003924">
    <property type="term" value="F:GTPase activity"/>
    <property type="evidence" value="ECO:0007669"/>
    <property type="project" value="TreeGrafter"/>
</dbReference>
<dbReference type="SUPFAM" id="SSF54211">
    <property type="entry name" value="Ribosomal protein S5 domain 2-like"/>
    <property type="match status" value="1"/>
</dbReference>
<dbReference type="SMART" id="SM00838">
    <property type="entry name" value="EFG_C"/>
    <property type="match status" value="1"/>
</dbReference>
<dbReference type="InterPro" id="IPR020568">
    <property type="entry name" value="Ribosomal_Su5_D2-typ_SF"/>
</dbReference>
<reference evidence="7 8" key="1">
    <citation type="journal article" date="2016" name="Nat. Commun.">
        <title>Thousands of microbial genomes shed light on interconnected biogeochemical processes in an aquifer system.</title>
        <authorList>
            <person name="Anantharaman K."/>
            <person name="Brown C.T."/>
            <person name="Hug L.A."/>
            <person name="Sharon I."/>
            <person name="Castelle C.J."/>
            <person name="Probst A.J."/>
            <person name="Thomas B.C."/>
            <person name="Singh A."/>
            <person name="Wilkins M.J."/>
            <person name="Karaoz U."/>
            <person name="Brodie E.L."/>
            <person name="Williams K.H."/>
            <person name="Hubbard S.S."/>
            <person name="Banfield J.F."/>
        </authorList>
    </citation>
    <scope>NUCLEOTIDE SEQUENCE [LARGE SCALE GENOMIC DNA]</scope>
</reference>
<dbReference type="SUPFAM" id="SSF54980">
    <property type="entry name" value="EF-G C-terminal domain-like"/>
    <property type="match status" value="2"/>
</dbReference>
<evidence type="ECO:0000256" key="2">
    <source>
        <dbReference type="ARBA" id="ARBA00022768"/>
    </source>
</evidence>
<dbReference type="InterPro" id="IPR014721">
    <property type="entry name" value="Ribsml_uS5_D2-typ_fold_subgr"/>
</dbReference>
<keyword evidence="3" id="KW-0648">Protein biosynthesis</keyword>
<dbReference type="PANTHER" id="PTHR43261:SF1">
    <property type="entry name" value="RIBOSOME-RELEASING FACTOR 2, MITOCHONDRIAL"/>
    <property type="match status" value="1"/>
</dbReference>
<evidence type="ECO:0000313" key="7">
    <source>
        <dbReference type="EMBL" id="OGL49167.1"/>
    </source>
</evidence>
<comment type="caution">
    <text evidence="7">The sequence shown here is derived from an EMBL/GenBank/DDBJ whole genome shotgun (WGS) entry which is preliminary data.</text>
</comment>
<keyword evidence="4" id="KW-0342">GTP-binding</keyword>
<proteinExistence type="predicted"/>
<evidence type="ECO:0000256" key="1">
    <source>
        <dbReference type="ARBA" id="ARBA00022741"/>
    </source>
</evidence>
<dbReference type="Gene3D" id="3.30.70.240">
    <property type="match status" value="1"/>
</dbReference>
<evidence type="ECO:0000256" key="3">
    <source>
        <dbReference type="ARBA" id="ARBA00022917"/>
    </source>
</evidence>
<dbReference type="InterPro" id="IPR035649">
    <property type="entry name" value="EFG_V"/>
</dbReference>
<dbReference type="Gene3D" id="3.30.230.10">
    <property type="match status" value="1"/>
</dbReference>
<evidence type="ECO:0000259" key="6">
    <source>
        <dbReference type="SMART" id="SM00889"/>
    </source>
</evidence>
<dbReference type="InterPro" id="IPR035647">
    <property type="entry name" value="EFG_III/V"/>
</dbReference>
<accession>A0A1F7S7S2</accession>
<name>A0A1F7S7S2_9BACT</name>
<dbReference type="Gene3D" id="3.30.70.870">
    <property type="entry name" value="Elongation Factor G (Translational Gtpase), domain 3"/>
    <property type="match status" value="1"/>
</dbReference>
<feature type="domain" description="Elongation factor EFG" evidence="5">
    <location>
        <begin position="147"/>
        <end position="234"/>
    </location>
</feature>
<keyword evidence="2" id="KW-0251">Elongation factor</keyword>
<dbReference type="GO" id="GO:0005525">
    <property type="term" value="F:GTP binding"/>
    <property type="evidence" value="ECO:0007669"/>
    <property type="project" value="UniProtKB-KW"/>
</dbReference>
<dbReference type="GO" id="GO:0032790">
    <property type="term" value="P:ribosome disassembly"/>
    <property type="evidence" value="ECO:0007669"/>
    <property type="project" value="TreeGrafter"/>
</dbReference>
<evidence type="ECO:0000259" key="5">
    <source>
        <dbReference type="SMART" id="SM00838"/>
    </source>
</evidence>
<organism evidence="7 8">
    <name type="scientific">Candidatus Schekmanbacteria bacterium RBG_13_48_7</name>
    <dbReference type="NCBI Taxonomy" id="1817878"/>
    <lineage>
        <taxon>Bacteria</taxon>
        <taxon>Candidatus Schekmaniibacteriota</taxon>
    </lineage>
</organism>
<dbReference type="Proteomes" id="UP000179266">
    <property type="component" value="Unassembled WGS sequence"/>
</dbReference>